<gene>
    <name evidence="1" type="ORF">C4K46_07580</name>
</gene>
<reference evidence="1 2" key="1">
    <citation type="submission" date="2018-02" db="EMBL/GenBank/DDBJ databases">
        <title>Draft genome sequence of Streptococcus oricebi CCUG 70868T type strain.</title>
        <authorList>
            <person name="Mendez V."/>
            <person name="Salva-Serra F."/>
            <person name="Jaen-Luchoro D."/>
            <person name="Gonzales-Siles L."/>
            <person name="Karlsson R."/>
            <person name="Engstrom-Jakobsson H."/>
            <person name="Busquets A."/>
            <person name="Gomila M."/>
            <person name="Pineiro-Iglesias B."/>
            <person name="Bennasar-Figueras A."/>
            <person name="Seeger M."/>
            <person name="Moore E."/>
        </authorList>
    </citation>
    <scope>NUCLEOTIDE SEQUENCE [LARGE SCALE GENOMIC DNA]</scope>
    <source>
        <strain evidence="1 2">CCUG 70868</strain>
    </source>
</reference>
<dbReference type="NCBIfam" id="TIGR04197">
    <property type="entry name" value="T7SS_SACOL2603"/>
    <property type="match status" value="1"/>
</dbReference>
<accession>A0ABS5B4N4</accession>
<dbReference type="Proteomes" id="UP001519296">
    <property type="component" value="Unassembled WGS sequence"/>
</dbReference>
<dbReference type="EMBL" id="PRDG01000004">
    <property type="protein sequence ID" value="MBP2623799.1"/>
    <property type="molecule type" value="Genomic_DNA"/>
</dbReference>
<comment type="caution">
    <text evidence="1">The sequence shown here is derived from an EMBL/GenBank/DDBJ whole genome shotgun (WGS) entry which is preliminary data.</text>
</comment>
<name>A0ABS5B4N4_9STRE</name>
<organism evidence="1 2">
    <name type="scientific">Streptococcus oricebi</name>
    <dbReference type="NCBI Taxonomy" id="1547447"/>
    <lineage>
        <taxon>Bacteria</taxon>
        <taxon>Bacillati</taxon>
        <taxon>Bacillota</taxon>
        <taxon>Bacilli</taxon>
        <taxon>Lactobacillales</taxon>
        <taxon>Streptococcaceae</taxon>
        <taxon>Streptococcus</taxon>
    </lineage>
</organism>
<evidence type="ECO:0000313" key="2">
    <source>
        <dbReference type="Proteomes" id="UP001519296"/>
    </source>
</evidence>
<protein>
    <submittedName>
        <fullName evidence="1">Uncharacterized protein</fullName>
    </submittedName>
</protein>
<sequence length="93" mass="9904">MEIKSDLVVATNYAQALFQASDKLAGVEQALLDERTSLAGNSRAHEAVALAQTKAQEIARASQLVAAKIQAISQQLDQLDQTNAQQIGKGDLL</sequence>
<proteinExistence type="predicted"/>
<dbReference type="RefSeq" id="WP_209628297.1">
    <property type="nucleotide sequence ID" value="NZ_PRDG01000004.1"/>
</dbReference>
<keyword evidence="2" id="KW-1185">Reference proteome</keyword>
<dbReference type="InterPro" id="IPR021477">
    <property type="entry name" value="TVIIS_effector_SACOL2603_fam"/>
</dbReference>
<evidence type="ECO:0000313" key="1">
    <source>
        <dbReference type="EMBL" id="MBP2623799.1"/>
    </source>
</evidence>